<keyword evidence="2" id="KW-0238">DNA-binding</keyword>
<dbReference type="Proteomes" id="UP000251144">
    <property type="component" value="Unassembled WGS sequence"/>
</dbReference>
<dbReference type="RefSeq" id="WP_149794905.1">
    <property type="nucleotide sequence ID" value="NZ_CP026548.1"/>
</dbReference>
<dbReference type="GO" id="GO:0003677">
    <property type="term" value="F:DNA binding"/>
    <property type="evidence" value="ECO:0007669"/>
    <property type="project" value="UniProtKB-KW"/>
</dbReference>
<reference evidence="5" key="3">
    <citation type="submission" date="2021-02" db="EMBL/GenBank/DDBJ databases">
        <title>Infant gut strain persistence is associated with maternal origin, phylogeny, and functional potential including surface adhesion and iron acquisition.</title>
        <authorList>
            <person name="Lou Y.C."/>
        </authorList>
    </citation>
    <scope>NUCLEOTIDE SEQUENCE</scope>
    <source>
        <strain evidence="5">L2_039_000G1_dasL2_039_000G1_maxbin2.maxbin.077</strain>
    </source>
</reference>
<dbReference type="CDD" id="cd07377">
    <property type="entry name" value="WHTH_GntR"/>
    <property type="match status" value="1"/>
</dbReference>
<dbReference type="InterPro" id="IPR036390">
    <property type="entry name" value="WH_DNA-bd_sf"/>
</dbReference>
<evidence type="ECO:0000256" key="2">
    <source>
        <dbReference type="ARBA" id="ARBA00023125"/>
    </source>
</evidence>
<dbReference type="Gene3D" id="1.10.10.10">
    <property type="entry name" value="Winged helix-like DNA-binding domain superfamily/Winged helix DNA-binding domain"/>
    <property type="match status" value="1"/>
</dbReference>
<keyword evidence="1" id="KW-0805">Transcription regulation</keyword>
<dbReference type="Proteomes" id="UP000250997">
    <property type="component" value="Unassembled WGS sequence"/>
</dbReference>
<organism evidence="7 10">
    <name type="scientific">Faecalibacterium prausnitzii</name>
    <dbReference type="NCBI Taxonomy" id="853"/>
    <lineage>
        <taxon>Bacteria</taxon>
        <taxon>Bacillati</taxon>
        <taxon>Bacillota</taxon>
        <taxon>Clostridia</taxon>
        <taxon>Eubacteriales</taxon>
        <taxon>Oscillospiraceae</taxon>
        <taxon>Faecalibacterium</taxon>
    </lineage>
</organism>
<proteinExistence type="predicted"/>
<dbReference type="InterPro" id="IPR000524">
    <property type="entry name" value="Tscrpt_reg_HTH_GntR"/>
</dbReference>
<dbReference type="Pfam" id="PF07729">
    <property type="entry name" value="FCD"/>
    <property type="match status" value="1"/>
</dbReference>
<dbReference type="OrthoDB" id="154206at2"/>
<dbReference type="PANTHER" id="PTHR43537">
    <property type="entry name" value="TRANSCRIPTIONAL REGULATOR, GNTR FAMILY"/>
    <property type="match status" value="1"/>
</dbReference>
<feature type="domain" description="HTH gntR-type" evidence="4">
    <location>
        <begin position="4"/>
        <end position="71"/>
    </location>
</feature>
<dbReference type="SUPFAM" id="SSF46785">
    <property type="entry name" value="Winged helix' DNA-binding domain"/>
    <property type="match status" value="1"/>
</dbReference>
<evidence type="ECO:0000313" key="9">
    <source>
        <dbReference type="Proteomes" id="UP000250997"/>
    </source>
</evidence>
<evidence type="ECO:0000313" key="8">
    <source>
        <dbReference type="EMBL" id="RGB90861.1"/>
    </source>
</evidence>
<reference evidence="8 11" key="2">
    <citation type="submission" date="2018-08" db="EMBL/GenBank/DDBJ databases">
        <title>A genome reference for cultivated species of the human gut microbiota.</title>
        <authorList>
            <person name="Zou Y."/>
            <person name="Xue W."/>
            <person name="Luo G."/>
        </authorList>
    </citation>
    <scope>NUCLEOTIDE SEQUENCE [LARGE SCALE GENOMIC DNA]</scope>
    <source>
        <strain evidence="8 11">AF32-8AC</strain>
    </source>
</reference>
<evidence type="ECO:0000313" key="6">
    <source>
        <dbReference type="EMBL" id="RAW47812.1"/>
    </source>
</evidence>
<evidence type="ECO:0000313" key="7">
    <source>
        <dbReference type="EMBL" id="RAW53207.1"/>
    </source>
</evidence>
<dbReference type="PROSITE" id="PS50949">
    <property type="entry name" value="HTH_GNTR"/>
    <property type="match status" value="1"/>
</dbReference>
<protein>
    <submittedName>
        <fullName evidence="7">GntR family transcriptional regulator</fullName>
    </submittedName>
</protein>
<evidence type="ECO:0000256" key="3">
    <source>
        <dbReference type="ARBA" id="ARBA00023163"/>
    </source>
</evidence>
<dbReference type="SUPFAM" id="SSF48008">
    <property type="entry name" value="GntR ligand-binding domain-like"/>
    <property type="match status" value="1"/>
</dbReference>
<dbReference type="InterPro" id="IPR008920">
    <property type="entry name" value="TF_FadR/GntR_C"/>
</dbReference>
<keyword evidence="3" id="KW-0804">Transcription</keyword>
<dbReference type="EMBL" id="QVER01000011">
    <property type="protein sequence ID" value="RGB90861.1"/>
    <property type="molecule type" value="Genomic_DNA"/>
</dbReference>
<evidence type="ECO:0000313" key="5">
    <source>
        <dbReference type="EMBL" id="MBS6623170.1"/>
    </source>
</evidence>
<sequence length="233" mass="27321">MASRSAREVAYETIRSRIITMDLKPGDELNDRELAQELGISRTPMREALIMLNIAHMVVIKPQSGTHVAPIDLKLMEMEQFARFTLEKEILNRIRGRLTAEQEAAYRLNLESYRQLERDPDAENRETRMLDLDNAFHRRAFELCGMEEHFDHMLSTFQHIERLRKFSLQTEENKSVCAAHTRILEAVLRGSEEDLSRALSDHLNRYKLSVEQARQRHPEYFTEGTVRPVDYHI</sequence>
<dbReference type="EMBL" id="PRLB01000013">
    <property type="protein sequence ID" value="RAW53207.1"/>
    <property type="molecule type" value="Genomic_DNA"/>
</dbReference>
<gene>
    <name evidence="7" type="ORF">C4N26_11610</name>
    <name evidence="6" type="ORF">C4N27_13035</name>
    <name evidence="8" type="ORF">DWZ46_10095</name>
    <name evidence="5" type="ORF">KH315_13610</name>
</gene>
<dbReference type="SMART" id="SM00895">
    <property type="entry name" value="FCD"/>
    <property type="match status" value="1"/>
</dbReference>
<evidence type="ECO:0000259" key="4">
    <source>
        <dbReference type="PROSITE" id="PS50949"/>
    </source>
</evidence>
<dbReference type="Pfam" id="PF00392">
    <property type="entry name" value="GntR"/>
    <property type="match status" value="1"/>
</dbReference>
<dbReference type="AlphaFoldDB" id="A0A329TEK6"/>
<dbReference type="InterPro" id="IPR036388">
    <property type="entry name" value="WH-like_DNA-bd_sf"/>
</dbReference>
<accession>A0A329TEK6</accession>
<dbReference type="EMBL" id="PRLA01000013">
    <property type="protein sequence ID" value="RAW47812.1"/>
    <property type="molecule type" value="Genomic_DNA"/>
</dbReference>
<dbReference type="Proteomes" id="UP000260991">
    <property type="component" value="Unassembled WGS sequence"/>
</dbReference>
<dbReference type="PANTHER" id="PTHR43537:SF45">
    <property type="entry name" value="GNTR FAMILY REGULATORY PROTEIN"/>
    <property type="match status" value="1"/>
</dbReference>
<comment type="caution">
    <text evidence="7">The sequence shown here is derived from an EMBL/GenBank/DDBJ whole genome shotgun (WGS) entry which is preliminary data.</text>
</comment>
<dbReference type="SMART" id="SM00345">
    <property type="entry name" value="HTH_GNTR"/>
    <property type="match status" value="1"/>
</dbReference>
<name>A0A329TEK6_9FIRM</name>
<reference evidence="9 10" key="1">
    <citation type="submission" date="2018-02" db="EMBL/GenBank/DDBJ databases">
        <title>Complete genome sequencing of Faecalibacterium prausnitzii strains isolated from the human gut.</title>
        <authorList>
            <person name="Fitzgerald B.C."/>
            <person name="Shkoporov A.N."/>
            <person name="Ross P.R."/>
            <person name="Hill C."/>
        </authorList>
    </citation>
    <scope>NUCLEOTIDE SEQUENCE [LARGE SCALE GENOMIC DNA]</scope>
    <source>
        <strain evidence="6 9">APC942/18-1</strain>
        <strain evidence="7 10">APC942/32-1</strain>
    </source>
</reference>
<dbReference type="GO" id="GO:0003700">
    <property type="term" value="F:DNA-binding transcription factor activity"/>
    <property type="evidence" value="ECO:0007669"/>
    <property type="project" value="InterPro"/>
</dbReference>
<evidence type="ECO:0000313" key="11">
    <source>
        <dbReference type="Proteomes" id="UP000260991"/>
    </source>
</evidence>
<dbReference type="InterPro" id="IPR011711">
    <property type="entry name" value="GntR_C"/>
</dbReference>
<evidence type="ECO:0000256" key="1">
    <source>
        <dbReference type="ARBA" id="ARBA00023015"/>
    </source>
</evidence>
<dbReference type="Gene3D" id="1.20.120.530">
    <property type="entry name" value="GntR ligand-binding domain-like"/>
    <property type="match status" value="1"/>
</dbReference>
<dbReference type="EMBL" id="JAGZYH010000074">
    <property type="protein sequence ID" value="MBS6623170.1"/>
    <property type="molecule type" value="Genomic_DNA"/>
</dbReference>
<evidence type="ECO:0000313" key="10">
    <source>
        <dbReference type="Proteomes" id="UP000251144"/>
    </source>
</evidence>
<dbReference type="Proteomes" id="UP000811365">
    <property type="component" value="Unassembled WGS sequence"/>
</dbReference>